<evidence type="ECO:0000256" key="1">
    <source>
        <dbReference type="SAM" id="SignalP"/>
    </source>
</evidence>
<evidence type="ECO:0008006" key="4">
    <source>
        <dbReference type="Google" id="ProtNLM"/>
    </source>
</evidence>
<dbReference type="AlphaFoldDB" id="A0A1M5NGL1"/>
<evidence type="ECO:0000313" key="3">
    <source>
        <dbReference type="Proteomes" id="UP000184212"/>
    </source>
</evidence>
<dbReference type="Proteomes" id="UP000184212">
    <property type="component" value="Unassembled WGS sequence"/>
</dbReference>
<protein>
    <recommendedName>
        <fullName evidence="4">Outer membrane protein beta-barrel domain-containing protein</fullName>
    </recommendedName>
</protein>
<evidence type="ECO:0000313" key="2">
    <source>
        <dbReference type="EMBL" id="SHG88661.1"/>
    </source>
</evidence>
<keyword evidence="1" id="KW-0732">Signal</keyword>
<accession>A0A1M5NGL1</accession>
<keyword evidence="3" id="KW-1185">Reference proteome</keyword>
<feature type="chain" id="PRO_5013268532" description="Outer membrane protein beta-barrel domain-containing protein" evidence="1">
    <location>
        <begin position="20"/>
        <end position="71"/>
    </location>
</feature>
<feature type="signal peptide" evidence="1">
    <location>
        <begin position="1"/>
        <end position="19"/>
    </location>
</feature>
<proteinExistence type="predicted"/>
<name>A0A1M5NGL1_9BACT</name>
<organism evidence="2 3">
    <name type="scientific">Chryseolinea serpens</name>
    <dbReference type="NCBI Taxonomy" id="947013"/>
    <lineage>
        <taxon>Bacteria</taxon>
        <taxon>Pseudomonadati</taxon>
        <taxon>Bacteroidota</taxon>
        <taxon>Cytophagia</taxon>
        <taxon>Cytophagales</taxon>
        <taxon>Fulvivirgaceae</taxon>
        <taxon>Chryseolinea</taxon>
    </lineage>
</organism>
<gene>
    <name evidence="2" type="ORF">SAMN04488109_2329</name>
</gene>
<sequence>MRSILLLAAFATFSIHANAQWNLTSDNYTTGKVGIGIQFPTSKLDVRDGTIQMIPNAAHVRTTQLAGIYRF</sequence>
<reference evidence="2 3" key="1">
    <citation type="submission" date="2016-11" db="EMBL/GenBank/DDBJ databases">
        <authorList>
            <person name="Jaros S."/>
            <person name="Januszkiewicz K."/>
            <person name="Wedrychowicz H."/>
        </authorList>
    </citation>
    <scope>NUCLEOTIDE SEQUENCE [LARGE SCALE GENOMIC DNA]</scope>
    <source>
        <strain evidence="2 3">DSM 24574</strain>
    </source>
</reference>
<dbReference type="EMBL" id="FQWQ01000001">
    <property type="protein sequence ID" value="SHG88661.1"/>
    <property type="molecule type" value="Genomic_DNA"/>
</dbReference>